<dbReference type="KEGG" id="eus:EUTSA_v10024025mg"/>
<dbReference type="GO" id="GO:0006353">
    <property type="term" value="P:DNA-templated transcription termination"/>
    <property type="evidence" value="ECO:0007669"/>
    <property type="project" value="UniProtKB-KW"/>
</dbReference>
<dbReference type="Proteomes" id="UP000030689">
    <property type="component" value="Unassembled WGS sequence"/>
</dbReference>
<dbReference type="GO" id="GO:0005737">
    <property type="term" value="C:cytoplasm"/>
    <property type="evidence" value="ECO:0007669"/>
    <property type="project" value="UniProtKB-ARBA"/>
</dbReference>
<reference evidence="4 5" key="1">
    <citation type="journal article" date="2013" name="Front. Plant Sci.">
        <title>The Reference Genome of the Halophytic Plant Eutrema salsugineum.</title>
        <authorList>
            <person name="Yang R."/>
            <person name="Jarvis D.E."/>
            <person name="Chen H."/>
            <person name="Beilstein M.A."/>
            <person name="Grimwood J."/>
            <person name="Jenkins J."/>
            <person name="Shu S."/>
            <person name="Prochnik S."/>
            <person name="Xin M."/>
            <person name="Ma C."/>
            <person name="Schmutz J."/>
            <person name="Wing R.A."/>
            <person name="Mitchell-Olds T."/>
            <person name="Schumaker K.S."/>
            <person name="Wang X."/>
        </authorList>
    </citation>
    <scope>NUCLEOTIDE SEQUENCE [LARGE SCALE GENOMIC DNA]</scope>
</reference>
<evidence type="ECO:0000256" key="3">
    <source>
        <dbReference type="ARBA" id="ARBA00022946"/>
    </source>
</evidence>
<dbReference type="InterPro" id="IPR003690">
    <property type="entry name" value="MTERF"/>
</dbReference>
<organism evidence="4 5">
    <name type="scientific">Eutrema salsugineum</name>
    <name type="common">Saltwater cress</name>
    <name type="synonym">Sisymbrium salsugineum</name>
    <dbReference type="NCBI Taxonomy" id="72664"/>
    <lineage>
        <taxon>Eukaryota</taxon>
        <taxon>Viridiplantae</taxon>
        <taxon>Streptophyta</taxon>
        <taxon>Embryophyta</taxon>
        <taxon>Tracheophyta</taxon>
        <taxon>Spermatophyta</taxon>
        <taxon>Magnoliopsida</taxon>
        <taxon>eudicotyledons</taxon>
        <taxon>Gunneridae</taxon>
        <taxon>Pentapetalae</taxon>
        <taxon>rosids</taxon>
        <taxon>malvids</taxon>
        <taxon>Brassicales</taxon>
        <taxon>Brassicaceae</taxon>
        <taxon>Eutremeae</taxon>
        <taxon>Eutrema</taxon>
    </lineage>
</organism>
<gene>
    <name evidence="4" type="ORF">EUTSA_v10024025mg</name>
</gene>
<dbReference type="Gene3D" id="1.25.70.10">
    <property type="entry name" value="Transcription termination factor 3, mitochondrial"/>
    <property type="match status" value="2"/>
</dbReference>
<keyword evidence="3" id="KW-0809">Transit peptide</keyword>
<keyword evidence="2" id="KW-0804">Transcription</keyword>
<dbReference type="AlphaFoldDB" id="V4MDB3"/>
<accession>V4MDB3</accession>
<evidence type="ECO:0000256" key="1">
    <source>
        <dbReference type="ARBA" id="ARBA00007692"/>
    </source>
</evidence>
<dbReference type="Pfam" id="PF02536">
    <property type="entry name" value="mTERF"/>
    <property type="match status" value="1"/>
</dbReference>
<dbReference type="EMBL" id="KI517881">
    <property type="protein sequence ID" value="ESQ29211.1"/>
    <property type="molecule type" value="Genomic_DNA"/>
</dbReference>
<comment type="similarity">
    <text evidence="1">Belongs to the mTERF family.</text>
</comment>
<proteinExistence type="inferred from homology"/>
<evidence type="ECO:0008006" key="6">
    <source>
        <dbReference type="Google" id="ProtNLM"/>
    </source>
</evidence>
<keyword evidence="2" id="KW-0806">Transcription termination</keyword>
<dbReference type="PANTHER" id="PTHR13068:SF220">
    <property type="entry name" value="F8K4.20 PROTEIN-RELATED"/>
    <property type="match status" value="1"/>
</dbReference>
<feature type="non-terminal residue" evidence="4">
    <location>
        <position position="210"/>
    </location>
</feature>
<sequence>MIRNLTVLRELGVPEELLFSRLLFGDKQSVCCDKEIFDESLKKVVDMGFDPTTSKLVDALHAFRSMSDETMEEKVNVYKSLGFDEEDVWAMFKKWPKFLSYSEDKITRKFDTLDECGLVQDQVWSVFNKFPQCMGFSNDDFATMVTRYPWFLNLSPFTVEKKTEFLVKEMNWPIQALVSNPQVLGYSMEKRIVPMCNVIKALMTRGLMAI</sequence>
<dbReference type="STRING" id="72664.V4MDB3"/>
<name>V4MDB3_EUTSA</name>
<dbReference type="SMART" id="SM00733">
    <property type="entry name" value="Mterf"/>
    <property type="match status" value="4"/>
</dbReference>
<evidence type="ECO:0000313" key="4">
    <source>
        <dbReference type="EMBL" id="ESQ29211.1"/>
    </source>
</evidence>
<dbReference type="GO" id="GO:0003676">
    <property type="term" value="F:nucleic acid binding"/>
    <property type="evidence" value="ECO:0007669"/>
    <property type="project" value="InterPro"/>
</dbReference>
<dbReference type="InterPro" id="IPR038538">
    <property type="entry name" value="MTERF_sf"/>
</dbReference>
<protein>
    <recommendedName>
        <fullName evidence="6">Mitochondrial transcription termination factor family protein</fullName>
    </recommendedName>
</protein>
<dbReference type="PANTHER" id="PTHR13068">
    <property type="entry name" value="CGI-12 PROTEIN-RELATED"/>
    <property type="match status" value="1"/>
</dbReference>
<keyword evidence="5" id="KW-1185">Reference proteome</keyword>
<dbReference type="Gramene" id="ESQ29211">
    <property type="protein sequence ID" value="ESQ29211"/>
    <property type="gene ID" value="EUTSA_v10024025mg"/>
</dbReference>
<dbReference type="eggNOG" id="KOG1267">
    <property type="taxonomic scope" value="Eukaryota"/>
</dbReference>
<evidence type="ECO:0000256" key="2">
    <source>
        <dbReference type="ARBA" id="ARBA00022472"/>
    </source>
</evidence>
<keyword evidence="2" id="KW-0805">Transcription regulation</keyword>
<evidence type="ECO:0000313" key="5">
    <source>
        <dbReference type="Proteomes" id="UP000030689"/>
    </source>
</evidence>